<evidence type="ECO:0000259" key="1">
    <source>
        <dbReference type="Pfam" id="PF17919"/>
    </source>
</evidence>
<sequence length="654" mass="72223">MFDDGAMVNAIDAGVFEQVKNRLSVLEVSGKLLRMADGRIVPSVGVWQGMVSVGKAQHTGTFEVFDSGKAWVLLFGKLLLEGFGAIHDYGPDEIWLPVGDKGLLVHNQFNDTSNPGSRLMVGLTTDIKQQVMPREDNLAPAASQTSDAGAESYPFNPARVKAILEDITIGADLSHEQRQEVLALLAEFADCFALSMSEVIAVKGAEHQLNIPDGATFKTKVNQQPLSQPQKVFYDEVIDKMLEADIIQPIPHRDVKCCGATTLAKKAHEGAGLTLEELQHRVNDNCTEAGFAPAFEHLLPPQPVQSDNPSESTVNSSPNQKWCVCQDFAELNNVTKVPPMPQGDIRMKQQRLSGHRWVTTFDFASGFYARAIPEDQQPYVCFYVQGRGYFSYERMPFGLTGAPSTFADMTAKALGNLVGSMIELFVDDGGMAGYAGIAQPLTDLQRQLELPKLKGKAAYWRVMKGCPLEGKWTKEHNYAFLLLKAALTNEPVLQGPKYDGTPFIVTTDGCKFGFTGMLTQKHTTVLPNGKEVTRLHLVGFASKRTSVTEEKYKPFILEFAALKYSLDKFSDVVWGFPVELETDCQALQDHLLNGKINSTHARWRDGVLAHQIVNVRHQPGRLNPVADGISCKFVNLPYEDGDSHKWTVSEDWEA</sequence>
<dbReference type="InterPro" id="IPR051320">
    <property type="entry name" value="Viral_Replic_Matur_Polypro"/>
</dbReference>
<comment type="caution">
    <text evidence="2">The sequence shown here is derived from an EMBL/GenBank/DDBJ whole genome shotgun (WGS) entry which is preliminary data.</text>
</comment>
<name>A0A8S0W575_CYCAE</name>
<organism evidence="2 3">
    <name type="scientific">Cyclocybe aegerita</name>
    <name type="common">Black poplar mushroom</name>
    <name type="synonym">Agrocybe aegerita</name>
    <dbReference type="NCBI Taxonomy" id="1973307"/>
    <lineage>
        <taxon>Eukaryota</taxon>
        <taxon>Fungi</taxon>
        <taxon>Dikarya</taxon>
        <taxon>Basidiomycota</taxon>
        <taxon>Agaricomycotina</taxon>
        <taxon>Agaricomycetes</taxon>
        <taxon>Agaricomycetidae</taxon>
        <taxon>Agaricales</taxon>
        <taxon>Agaricineae</taxon>
        <taxon>Bolbitiaceae</taxon>
        <taxon>Cyclocybe</taxon>
    </lineage>
</organism>
<dbReference type="PANTHER" id="PTHR33064:SF37">
    <property type="entry name" value="RIBONUCLEASE H"/>
    <property type="match status" value="1"/>
</dbReference>
<reference evidence="2 3" key="1">
    <citation type="submission" date="2020-01" db="EMBL/GenBank/DDBJ databases">
        <authorList>
            <person name="Gupta K D."/>
        </authorList>
    </citation>
    <scope>NUCLEOTIDE SEQUENCE [LARGE SCALE GENOMIC DNA]</scope>
</reference>
<gene>
    <name evidence="2" type="ORF">AAE3_LOCUS13342</name>
</gene>
<feature type="domain" description="Reverse transcriptase/retrotransposon-derived protein RNase H-like" evidence="1">
    <location>
        <begin position="472"/>
        <end position="578"/>
    </location>
</feature>
<keyword evidence="3" id="KW-1185">Reference proteome</keyword>
<dbReference type="Proteomes" id="UP000467700">
    <property type="component" value="Unassembled WGS sequence"/>
</dbReference>
<dbReference type="EMBL" id="CACVBS010000101">
    <property type="protein sequence ID" value="CAA7271056.1"/>
    <property type="molecule type" value="Genomic_DNA"/>
</dbReference>
<dbReference type="AlphaFoldDB" id="A0A8S0W575"/>
<dbReference type="InterPro" id="IPR043128">
    <property type="entry name" value="Rev_trsase/Diguanyl_cyclase"/>
</dbReference>
<dbReference type="OrthoDB" id="3363652at2759"/>
<protein>
    <recommendedName>
        <fullName evidence="1">Reverse transcriptase/retrotransposon-derived protein RNase H-like domain-containing protein</fullName>
    </recommendedName>
</protein>
<dbReference type="SUPFAM" id="SSF56672">
    <property type="entry name" value="DNA/RNA polymerases"/>
    <property type="match status" value="1"/>
</dbReference>
<dbReference type="Pfam" id="PF17919">
    <property type="entry name" value="RT_RNaseH_2"/>
    <property type="match status" value="1"/>
</dbReference>
<evidence type="ECO:0000313" key="3">
    <source>
        <dbReference type="Proteomes" id="UP000467700"/>
    </source>
</evidence>
<dbReference type="Gene3D" id="3.10.10.10">
    <property type="entry name" value="HIV Type 1 Reverse Transcriptase, subunit A, domain 1"/>
    <property type="match status" value="1"/>
</dbReference>
<dbReference type="Gene3D" id="3.30.70.270">
    <property type="match status" value="1"/>
</dbReference>
<dbReference type="InterPro" id="IPR041577">
    <property type="entry name" value="RT_RNaseH_2"/>
</dbReference>
<accession>A0A8S0W575</accession>
<dbReference type="InterPro" id="IPR043502">
    <property type="entry name" value="DNA/RNA_pol_sf"/>
</dbReference>
<dbReference type="PANTHER" id="PTHR33064">
    <property type="entry name" value="POL PROTEIN"/>
    <property type="match status" value="1"/>
</dbReference>
<evidence type="ECO:0000313" key="2">
    <source>
        <dbReference type="EMBL" id="CAA7271056.1"/>
    </source>
</evidence>
<proteinExistence type="predicted"/>